<dbReference type="CTD" id="9948377"/>
<dbReference type="KEGG" id="loa:LOAG_10931"/>
<name>A0A1S0TNY9_LOALO</name>
<dbReference type="RefSeq" id="XP_003146501.1">
    <property type="nucleotide sequence ID" value="XM_003146453.1"/>
</dbReference>
<feature type="chain" id="PRO_5010341773" evidence="1">
    <location>
        <begin position="20"/>
        <end position="112"/>
    </location>
</feature>
<evidence type="ECO:0000256" key="1">
    <source>
        <dbReference type="SAM" id="SignalP"/>
    </source>
</evidence>
<keyword evidence="1" id="KW-0732">Signal</keyword>
<feature type="signal peptide" evidence="1">
    <location>
        <begin position="1"/>
        <end position="19"/>
    </location>
</feature>
<sequence length="112" mass="12695">MTRSVPVFVSLLLISSTLPIEYNQESVRDRIKCHYSNLHHIRLNFGDEALVLATNALMAQKINAGEKSSITKGRTESLLRWLRSQINKYLGLHGDITGGNVREMEIVTVNDW</sequence>
<dbReference type="InParanoid" id="A0A1S0TNY9"/>
<gene>
    <name evidence="2" type="ORF">LOAG_10931</name>
</gene>
<protein>
    <submittedName>
        <fullName evidence="2">Uncharacterized protein</fullName>
    </submittedName>
</protein>
<dbReference type="GeneID" id="9948377"/>
<dbReference type="AlphaFoldDB" id="A0A1S0TNY9"/>
<evidence type="ECO:0000313" key="2">
    <source>
        <dbReference type="EMBL" id="EFO17570.1"/>
    </source>
</evidence>
<organism evidence="2">
    <name type="scientific">Loa loa</name>
    <name type="common">Eye worm</name>
    <name type="synonym">Filaria loa</name>
    <dbReference type="NCBI Taxonomy" id="7209"/>
    <lineage>
        <taxon>Eukaryota</taxon>
        <taxon>Metazoa</taxon>
        <taxon>Ecdysozoa</taxon>
        <taxon>Nematoda</taxon>
        <taxon>Chromadorea</taxon>
        <taxon>Rhabditida</taxon>
        <taxon>Spirurina</taxon>
        <taxon>Spiruromorpha</taxon>
        <taxon>Filarioidea</taxon>
        <taxon>Onchocercidae</taxon>
        <taxon>Loa</taxon>
    </lineage>
</organism>
<reference evidence="2" key="1">
    <citation type="submission" date="2012-04" db="EMBL/GenBank/DDBJ databases">
        <title>The Genome Sequence of Loa loa.</title>
        <authorList>
            <consortium name="The Broad Institute Genome Sequencing Platform"/>
            <consortium name="Broad Institute Genome Sequencing Center for Infectious Disease"/>
            <person name="Nutman T.B."/>
            <person name="Fink D.L."/>
            <person name="Russ C."/>
            <person name="Young S."/>
            <person name="Zeng Q."/>
            <person name="Gargeya S."/>
            <person name="Alvarado L."/>
            <person name="Berlin A."/>
            <person name="Chapman S.B."/>
            <person name="Chen Z."/>
            <person name="Freedman E."/>
            <person name="Gellesch M."/>
            <person name="Goldberg J."/>
            <person name="Griggs A."/>
            <person name="Gujja S."/>
            <person name="Heilman E.R."/>
            <person name="Heiman D."/>
            <person name="Howarth C."/>
            <person name="Mehta T."/>
            <person name="Neiman D."/>
            <person name="Pearson M."/>
            <person name="Roberts A."/>
            <person name="Saif S."/>
            <person name="Shea T."/>
            <person name="Shenoy N."/>
            <person name="Sisk P."/>
            <person name="Stolte C."/>
            <person name="Sykes S."/>
            <person name="White J."/>
            <person name="Yandava C."/>
            <person name="Haas B."/>
            <person name="Henn M.R."/>
            <person name="Nusbaum C."/>
            <person name="Birren B."/>
        </authorList>
    </citation>
    <scope>NUCLEOTIDE SEQUENCE [LARGE SCALE GENOMIC DNA]</scope>
</reference>
<dbReference type="EMBL" id="JH712841">
    <property type="protein sequence ID" value="EFO17570.1"/>
    <property type="molecule type" value="Genomic_DNA"/>
</dbReference>
<accession>A0A1S0TNY9</accession>
<proteinExistence type="predicted"/>